<evidence type="ECO:0000313" key="2">
    <source>
        <dbReference type="EMBL" id="MBB5051783.1"/>
    </source>
</evidence>
<dbReference type="SUPFAM" id="SSF52540">
    <property type="entry name" value="P-loop containing nucleoside triphosphate hydrolases"/>
    <property type="match status" value="2"/>
</dbReference>
<organism evidence="2 3">
    <name type="scientific">Afipia massiliensis</name>
    <dbReference type="NCBI Taxonomy" id="211460"/>
    <lineage>
        <taxon>Bacteria</taxon>
        <taxon>Pseudomonadati</taxon>
        <taxon>Pseudomonadota</taxon>
        <taxon>Alphaproteobacteria</taxon>
        <taxon>Hyphomicrobiales</taxon>
        <taxon>Nitrobacteraceae</taxon>
        <taxon>Afipia</taxon>
    </lineage>
</organism>
<dbReference type="AlphaFoldDB" id="A0A840MV32"/>
<proteinExistence type="predicted"/>
<dbReference type="EMBL" id="JACHIJ010000002">
    <property type="protein sequence ID" value="MBB5051783.1"/>
    <property type="molecule type" value="Genomic_DNA"/>
</dbReference>
<name>A0A840MV32_9BRAD</name>
<dbReference type="Proteomes" id="UP000521227">
    <property type="component" value="Unassembled WGS sequence"/>
</dbReference>
<dbReference type="InterPro" id="IPR045530">
    <property type="entry name" value="DO-GTPase1"/>
</dbReference>
<evidence type="ECO:0000313" key="3">
    <source>
        <dbReference type="Proteomes" id="UP000521227"/>
    </source>
</evidence>
<comment type="caution">
    <text evidence="2">The sequence shown here is derived from an EMBL/GenBank/DDBJ whole genome shotgun (WGS) entry which is preliminary data.</text>
</comment>
<dbReference type="Pfam" id="PF19975">
    <property type="entry name" value="DO-GTPase1"/>
    <property type="match status" value="1"/>
</dbReference>
<gene>
    <name evidence="2" type="ORF">HNQ36_001737</name>
</gene>
<evidence type="ECO:0000259" key="1">
    <source>
        <dbReference type="Pfam" id="PF19975"/>
    </source>
</evidence>
<reference evidence="2 3" key="1">
    <citation type="submission" date="2020-08" db="EMBL/GenBank/DDBJ databases">
        <title>Genomic Encyclopedia of Type Strains, Phase IV (KMG-IV): sequencing the most valuable type-strain genomes for metagenomic binning, comparative biology and taxonomic classification.</title>
        <authorList>
            <person name="Goeker M."/>
        </authorList>
    </citation>
    <scope>NUCLEOTIDE SEQUENCE [LARGE SCALE GENOMIC DNA]</scope>
    <source>
        <strain evidence="2 3">DSM 17498</strain>
    </source>
</reference>
<feature type="domain" description="Double-GTPase 1" evidence="1">
    <location>
        <begin position="8"/>
        <end position="276"/>
    </location>
</feature>
<accession>A0A840MV32</accession>
<dbReference type="InterPro" id="IPR027417">
    <property type="entry name" value="P-loop_NTPase"/>
</dbReference>
<protein>
    <recommendedName>
        <fullName evidence="1">Double-GTPase 1 domain-containing protein</fullName>
    </recommendedName>
</protein>
<dbReference type="RefSeq" id="WP_184083845.1">
    <property type="nucleotide sequence ID" value="NZ_JACHIJ010000002.1"/>
</dbReference>
<sequence length="284" mass="31622">MNDQYHSILGLPGSGKTTYLAALWHVLDAGEVQTKLVLDKLVGDNEYLNRIVEAWRRCEEVPRTSMQDEKQIVIHSHVPANGTKVILRFPDLSGESFKQQFATRTCTPDYVQGFSDAGGILLFVNANRPNDGLTLADIQPALADSGEQGETPIEKDWTADVVPEQVRLVDLLQFLLRPPFARRQRRLVVVVSAWDVVMEPKPSPEQWLKRELPLLHQFLLNNPESFDVRVYGVSAQGGDVTGAQRTTLLQQTPSHRIECVGPEADAHDITAPLLWLTGDQEVGG</sequence>